<proteinExistence type="predicted"/>
<dbReference type="InterPro" id="IPR049176">
    <property type="entry name" value="COG5_N"/>
</dbReference>
<dbReference type="PANTHER" id="PTHR13228:SF3">
    <property type="entry name" value="CONSERVED OLIGOMERIC GOLGI COMPLEX SUBUNIT 5"/>
    <property type="match status" value="1"/>
</dbReference>
<evidence type="ECO:0000256" key="3">
    <source>
        <dbReference type="ARBA" id="ARBA00023034"/>
    </source>
</evidence>
<evidence type="ECO:0000259" key="6">
    <source>
        <dbReference type="Pfam" id="PF10392"/>
    </source>
</evidence>
<feature type="region of interest" description="Disordered" evidence="5">
    <location>
        <begin position="37"/>
        <end position="57"/>
    </location>
</feature>
<evidence type="ECO:0000256" key="2">
    <source>
        <dbReference type="ARBA" id="ARBA00020974"/>
    </source>
</evidence>
<organism evidence="8 9">
    <name type="scientific">Lentinula aciculospora</name>
    <dbReference type="NCBI Taxonomy" id="153920"/>
    <lineage>
        <taxon>Eukaryota</taxon>
        <taxon>Fungi</taxon>
        <taxon>Dikarya</taxon>
        <taxon>Basidiomycota</taxon>
        <taxon>Agaricomycotina</taxon>
        <taxon>Agaricomycetes</taxon>
        <taxon>Agaricomycetidae</taxon>
        <taxon>Agaricales</taxon>
        <taxon>Marasmiineae</taxon>
        <taxon>Omphalotaceae</taxon>
        <taxon>Lentinula</taxon>
    </lineage>
</organism>
<comment type="caution">
    <text evidence="8">The sequence shown here is derived from an EMBL/GenBank/DDBJ whole genome shotgun (WGS) entry which is preliminary data.</text>
</comment>
<evidence type="ECO:0000256" key="5">
    <source>
        <dbReference type="SAM" id="MobiDB-lite"/>
    </source>
</evidence>
<evidence type="ECO:0000313" key="9">
    <source>
        <dbReference type="Proteomes" id="UP001150266"/>
    </source>
</evidence>
<dbReference type="InterPro" id="IPR019465">
    <property type="entry name" value="Cog5"/>
</dbReference>
<sequence>MSQIIQSDYSLFASAAFDANEYANAILSGEPYLPSSDLKSSHVGKHPHKLSAPEASAKDDISQAISKLSFGIEDVSKQIKSLVTTHHEDLLSQAANANRLSGSLTSVKSDLTDLDSSVEKLRRKISVPRQSLHFSLSRLQKFQQASDLLRRTSRFVVLARRLQSQMAEMEQSASKANASTTLKLSESVAQMTSSDPSILGDTGDGKERTIAKAALSIAELVILIDGPGASDTSGADSTGRVNINKGDFNLRSINAITSHIPFIEDARVKVTNEMVNMVITGLSTLNQSLLASSLQTAYNLGVLPYQVQALMTELAQDVEDRIKRAFDLTKISKDANKEGNASPNPGTSTGPQYKSRVRTEPTNVTAPQWTAALWVRLEKMTEEMADCCIKVYTLEKVLKLKRDTISQTLFLDEAMNILENTPSATFWTALSRALEKHGRDSARGSSFIQQTLSTGYPKLLRLFHEFFAKIAVHTDTVYSPSHQSPETVLVLRSLTYFETLYLSRSTNKLNEVVAQAFPSNGARVTPGANDGLNIARTVTNELDSARFDPLFIRAVAKVVVSTLDIMISRADHLIVKDRAAILLSGPSPTPAQIMNSYVATCLYHCHSRLVKLREEYSDAIFQIISLSIDKIHATYEQIVDPLLTAIRRELGAIIARLHRIDFGKSTDRAAGMGGPSFYMKDLVDKLSYIKLEVLNKYLVEEDNHKWIMSIVKFVLRTFVLHVSITQPLGESGKLQLTTDMTELEFALSAFMVDGSQSQKRGGNLDSLGDEYRLLRAMRPLLFLENGQLANPMYTTGVPPLIVLHHILVRSPLPLPHSLHGWQEAEYVRWVDEHSEEEAKTLIEGGLSHWEKMAETEGRNAKEAEEYVSLARTVLQNASI</sequence>
<dbReference type="EMBL" id="JAOTPV010000037">
    <property type="protein sequence ID" value="KAJ4468253.1"/>
    <property type="molecule type" value="Genomic_DNA"/>
</dbReference>
<evidence type="ECO:0000313" key="8">
    <source>
        <dbReference type="EMBL" id="KAJ4468253.1"/>
    </source>
</evidence>
<feature type="region of interest" description="Disordered" evidence="5">
    <location>
        <begin position="334"/>
        <end position="361"/>
    </location>
</feature>
<dbReference type="Pfam" id="PF10392">
    <property type="entry name" value="COG5_N"/>
    <property type="match status" value="1"/>
</dbReference>
<gene>
    <name evidence="8" type="ORF">J3R30DRAFT_3560416</name>
</gene>
<comment type="subcellular location">
    <subcellularLocation>
        <location evidence="1">Golgi apparatus membrane</location>
        <topology evidence="1">Peripheral membrane protein</topology>
    </subcellularLocation>
</comment>
<dbReference type="GO" id="GO:0000139">
    <property type="term" value="C:Golgi membrane"/>
    <property type="evidence" value="ECO:0007669"/>
    <property type="project" value="UniProtKB-SubCell"/>
</dbReference>
<evidence type="ECO:0000259" key="7">
    <source>
        <dbReference type="Pfam" id="PF20649"/>
    </source>
</evidence>
<feature type="domain" description="Conserved oligomeric Golgi complex subunit 5 N-terminal" evidence="6">
    <location>
        <begin position="12"/>
        <end position="162"/>
    </location>
</feature>
<evidence type="ECO:0000256" key="4">
    <source>
        <dbReference type="ARBA" id="ARBA00023136"/>
    </source>
</evidence>
<dbReference type="Pfam" id="PF20649">
    <property type="entry name" value="COG5_C"/>
    <property type="match status" value="1"/>
</dbReference>
<keyword evidence="3" id="KW-0333">Golgi apparatus</keyword>
<keyword evidence="4" id="KW-0472">Membrane</keyword>
<name>A0A9W8ZVR7_9AGAR</name>
<protein>
    <recommendedName>
        <fullName evidence="2">Conserved oligomeric Golgi complex subunit 5</fullName>
    </recommendedName>
</protein>
<reference evidence="8" key="1">
    <citation type="submission" date="2022-08" db="EMBL/GenBank/DDBJ databases">
        <title>A Global Phylogenomic Analysis of the Shiitake Genus Lentinula.</title>
        <authorList>
            <consortium name="DOE Joint Genome Institute"/>
            <person name="Sierra-Patev S."/>
            <person name="Min B."/>
            <person name="Naranjo-Ortiz M."/>
            <person name="Looney B."/>
            <person name="Konkel Z."/>
            <person name="Slot J.C."/>
            <person name="Sakamoto Y."/>
            <person name="Steenwyk J.L."/>
            <person name="Rokas A."/>
            <person name="Carro J."/>
            <person name="Camarero S."/>
            <person name="Ferreira P."/>
            <person name="Molpeceres G."/>
            <person name="Ruiz-Duenas F.J."/>
            <person name="Serrano A."/>
            <person name="Henrissat B."/>
            <person name="Drula E."/>
            <person name="Hughes K.W."/>
            <person name="Mata J.L."/>
            <person name="Ishikawa N.K."/>
            <person name="Vargas-Isla R."/>
            <person name="Ushijima S."/>
            <person name="Smith C.A."/>
            <person name="Ahrendt S."/>
            <person name="Andreopoulos W."/>
            <person name="He G."/>
            <person name="Labutti K."/>
            <person name="Lipzen A."/>
            <person name="Ng V."/>
            <person name="Riley R."/>
            <person name="Sandor L."/>
            <person name="Barry K."/>
            <person name="Martinez A.T."/>
            <person name="Xiao Y."/>
            <person name="Gibbons J.G."/>
            <person name="Terashima K."/>
            <person name="Grigoriev I.V."/>
            <person name="Hibbett D.S."/>
        </authorList>
    </citation>
    <scope>NUCLEOTIDE SEQUENCE</scope>
    <source>
        <strain evidence="8">JLM2183</strain>
    </source>
</reference>
<dbReference type="PANTHER" id="PTHR13228">
    <property type="entry name" value="CONSERVED OLIGOMERIC GOLGI COMPLEX COMPONENT 5"/>
    <property type="match status" value="1"/>
</dbReference>
<feature type="compositionally biased region" description="Polar residues" evidence="5">
    <location>
        <begin position="339"/>
        <end position="352"/>
    </location>
</feature>
<dbReference type="GO" id="GO:0017119">
    <property type="term" value="C:Golgi transport complex"/>
    <property type="evidence" value="ECO:0007669"/>
    <property type="project" value="InterPro"/>
</dbReference>
<dbReference type="Proteomes" id="UP001150266">
    <property type="component" value="Unassembled WGS sequence"/>
</dbReference>
<accession>A0A9W8ZVR7</accession>
<dbReference type="InterPro" id="IPR048485">
    <property type="entry name" value="COG5_helical"/>
</dbReference>
<dbReference type="AlphaFoldDB" id="A0A9W8ZVR7"/>
<dbReference type="GO" id="GO:0006891">
    <property type="term" value="P:intra-Golgi vesicle-mediated transport"/>
    <property type="evidence" value="ECO:0007669"/>
    <property type="project" value="InterPro"/>
</dbReference>
<feature type="domain" description="Conserved oligomeric Golgi complex subunit 5 helical" evidence="7">
    <location>
        <begin position="250"/>
        <end position="467"/>
    </location>
</feature>
<keyword evidence="9" id="KW-1185">Reference proteome</keyword>
<dbReference type="OrthoDB" id="18786at2759"/>
<evidence type="ECO:0000256" key="1">
    <source>
        <dbReference type="ARBA" id="ARBA00004395"/>
    </source>
</evidence>